<sequence length="640" mass="69886">MRPIQYTITAVDRATEVINRINNSVERMSQPFSRLGSSIKRLGDVSGVNKLARGMGWLTSKVGALLGLVLKLGAPLLALFGGGSIAGLYQMTEGWARLGTATQKTSQILNIGVNELMSWQNMGTLFGISSEQMTQGIRGFSDTLQDAKWGRNQAVFGMLQMLGIGLKHTRTGVIDTEAVLLKLVDKIKVIQKRDPAAARKLAQTFGVEELLPVLMQGSKAMRQYQSEVRRLQGDITPAMEKRAKDFTRKLDDMKIATGGMRAAIADKLIPVFQPLIQKWTEWMVANRERISTKIAELAERLAKWLDKIDFEKVLDGIVRFIEGCVKVVKWIDRTVEKLGGWGNVLKGLGVLIGVGFVASVGAFIGSLGSMIAKLGIATGAMGALRLAGSLALLTLAGFAGWQIGTKIRETYLKTETGQKIDDWMGEKITKGLAFIGLPSAKESVANMEKYDSSIGKFKEPSGKELIKSSLLFDTLEKKHGLPKGMLDRVWWMESSRGKNMRSPAGATGHFQFMPKTAKEYGMTEADTMNFEISAIAASKKLQNLLKYYKGDTQKATAAYNWGEGNVDKSVKKYGNNWQVRAPKETQGYLNKMFSPGTGGSPTIPLNVNVQTTVHPGGGTTTKVTTPQGAKIKHNAPGIME</sequence>
<keyword evidence="2" id="KW-1133">Transmembrane helix</keyword>
<dbReference type="PANTHER" id="PTHR37423:SF2">
    <property type="entry name" value="MEMBRANE-BOUND LYTIC MUREIN TRANSGLYCOSYLASE C"/>
    <property type="match status" value="1"/>
</dbReference>
<feature type="transmembrane region" description="Helical" evidence="2">
    <location>
        <begin position="64"/>
        <end position="89"/>
    </location>
</feature>
<organism evidence="4 5">
    <name type="scientific">Acinetobacter bereziniae</name>
    <name type="common">Acinetobacter genomosp. 10</name>
    <dbReference type="NCBI Taxonomy" id="106648"/>
    <lineage>
        <taxon>Bacteria</taxon>
        <taxon>Pseudomonadati</taxon>
        <taxon>Pseudomonadota</taxon>
        <taxon>Gammaproteobacteria</taxon>
        <taxon>Moraxellales</taxon>
        <taxon>Moraxellaceae</taxon>
        <taxon>Acinetobacter</taxon>
    </lineage>
</organism>
<keyword evidence="2" id="KW-0472">Membrane</keyword>
<reference evidence="5" key="1">
    <citation type="journal article" date="2020" name="MBio">
        <title>Horizontal gene transfer to a defensive symbiont with a reduced genome amongst a multipartite beetle microbiome.</title>
        <authorList>
            <person name="Waterworth S.C."/>
            <person name="Florez L.V."/>
            <person name="Rees E.R."/>
            <person name="Hertweck C."/>
            <person name="Kaltenpoth M."/>
            <person name="Kwan J.C."/>
        </authorList>
    </citation>
    <scope>NUCLEOTIDE SEQUENCE [LARGE SCALE GENOMIC DNA]</scope>
</reference>
<proteinExistence type="inferred from homology"/>
<dbReference type="EMBL" id="WNDP01000014">
    <property type="protein sequence ID" value="KAF1027070.1"/>
    <property type="molecule type" value="Genomic_DNA"/>
</dbReference>
<comment type="caution">
    <text evidence="4">The sequence shown here is derived from an EMBL/GenBank/DDBJ whole genome shotgun (WGS) entry which is preliminary data.</text>
</comment>
<dbReference type="SUPFAM" id="SSF53955">
    <property type="entry name" value="Lysozyme-like"/>
    <property type="match status" value="1"/>
</dbReference>
<evidence type="ECO:0000256" key="1">
    <source>
        <dbReference type="ARBA" id="ARBA00007734"/>
    </source>
</evidence>
<dbReference type="AlphaFoldDB" id="A0A833PHP7"/>
<feature type="domain" description="Transglycosylase SLT" evidence="3">
    <location>
        <begin position="473"/>
        <end position="575"/>
    </location>
</feature>
<dbReference type="InterPro" id="IPR023346">
    <property type="entry name" value="Lysozyme-like_dom_sf"/>
</dbReference>
<feature type="transmembrane region" description="Helical" evidence="2">
    <location>
        <begin position="347"/>
        <end position="371"/>
    </location>
</feature>
<dbReference type="Proteomes" id="UP000490535">
    <property type="component" value="Unassembled WGS sequence"/>
</dbReference>
<evidence type="ECO:0000313" key="5">
    <source>
        <dbReference type="Proteomes" id="UP000490535"/>
    </source>
</evidence>
<evidence type="ECO:0000256" key="2">
    <source>
        <dbReference type="SAM" id="Phobius"/>
    </source>
</evidence>
<keyword evidence="2" id="KW-0812">Transmembrane</keyword>
<dbReference type="Pfam" id="PF01464">
    <property type="entry name" value="SLT"/>
    <property type="match status" value="1"/>
</dbReference>
<comment type="similarity">
    <text evidence="1">Belongs to the transglycosylase Slt family.</text>
</comment>
<evidence type="ECO:0000259" key="3">
    <source>
        <dbReference type="Pfam" id="PF01464"/>
    </source>
</evidence>
<dbReference type="InterPro" id="IPR008258">
    <property type="entry name" value="Transglycosylase_SLT_dom_1"/>
</dbReference>
<dbReference type="PANTHER" id="PTHR37423">
    <property type="entry name" value="SOLUBLE LYTIC MUREIN TRANSGLYCOSYLASE-RELATED"/>
    <property type="match status" value="1"/>
</dbReference>
<gene>
    <name evidence="4" type="primary">mltD_1</name>
    <name evidence="4" type="ORF">GAK29_00876</name>
</gene>
<feature type="transmembrane region" description="Helical" evidence="2">
    <location>
        <begin position="383"/>
        <end position="403"/>
    </location>
</feature>
<name>A0A833PHP7_ACIBZ</name>
<dbReference type="Gene3D" id="1.10.530.10">
    <property type="match status" value="1"/>
</dbReference>
<accession>A0A833PHP7</accession>
<evidence type="ECO:0000313" key="4">
    <source>
        <dbReference type="EMBL" id="KAF1027070.1"/>
    </source>
</evidence>
<protein>
    <submittedName>
        <fullName evidence="4">Membrane-bound lytic murein transglycosylase D</fullName>
    </submittedName>
</protein>